<evidence type="ECO:0000313" key="6">
    <source>
        <dbReference type="Proteomes" id="UP001180487"/>
    </source>
</evidence>
<evidence type="ECO:0000256" key="3">
    <source>
        <dbReference type="SAM" id="MobiDB-lite"/>
    </source>
</evidence>
<dbReference type="InterPro" id="IPR009057">
    <property type="entry name" value="Homeodomain-like_sf"/>
</dbReference>
<dbReference type="Pfam" id="PF17938">
    <property type="entry name" value="TetR_C_29"/>
    <property type="match status" value="1"/>
</dbReference>
<organism evidence="5 6">
    <name type="scientific">Rhodoferax ferrireducens</name>
    <dbReference type="NCBI Taxonomy" id="192843"/>
    <lineage>
        <taxon>Bacteria</taxon>
        <taxon>Pseudomonadati</taxon>
        <taxon>Pseudomonadota</taxon>
        <taxon>Betaproteobacteria</taxon>
        <taxon>Burkholderiales</taxon>
        <taxon>Comamonadaceae</taxon>
        <taxon>Rhodoferax</taxon>
    </lineage>
</organism>
<accession>A0ABU2CFU1</accession>
<dbReference type="InterPro" id="IPR036271">
    <property type="entry name" value="Tet_transcr_reg_TetR-rel_C_sf"/>
</dbReference>
<dbReference type="InterPro" id="IPR050109">
    <property type="entry name" value="HTH-type_TetR-like_transc_reg"/>
</dbReference>
<dbReference type="SUPFAM" id="SSF48498">
    <property type="entry name" value="Tetracyclin repressor-like, C-terminal domain"/>
    <property type="match status" value="1"/>
</dbReference>
<dbReference type="PROSITE" id="PS50977">
    <property type="entry name" value="HTH_TETR_2"/>
    <property type="match status" value="1"/>
</dbReference>
<dbReference type="RefSeq" id="WP_116608293.1">
    <property type="nucleotide sequence ID" value="NZ_JAVDXT010000007.1"/>
</dbReference>
<dbReference type="PANTHER" id="PTHR30328">
    <property type="entry name" value="TRANSCRIPTIONAL REPRESSOR"/>
    <property type="match status" value="1"/>
</dbReference>
<dbReference type="InterPro" id="IPR041474">
    <property type="entry name" value="NicS_C"/>
</dbReference>
<dbReference type="PANTHER" id="PTHR30328:SF54">
    <property type="entry name" value="HTH-TYPE TRANSCRIPTIONAL REPRESSOR SCO4008"/>
    <property type="match status" value="1"/>
</dbReference>
<proteinExistence type="predicted"/>
<feature type="domain" description="HTH tetR-type" evidence="4">
    <location>
        <begin position="36"/>
        <end position="96"/>
    </location>
</feature>
<name>A0ABU2CFU1_9BURK</name>
<dbReference type="Proteomes" id="UP001180487">
    <property type="component" value="Unassembled WGS sequence"/>
</dbReference>
<dbReference type="EMBL" id="JAVDXT010000007">
    <property type="protein sequence ID" value="MDR7380217.1"/>
    <property type="molecule type" value="Genomic_DNA"/>
</dbReference>
<feature type="region of interest" description="Disordered" evidence="3">
    <location>
        <begin position="1"/>
        <end position="37"/>
    </location>
</feature>
<dbReference type="Pfam" id="PF00440">
    <property type="entry name" value="TetR_N"/>
    <property type="match status" value="1"/>
</dbReference>
<evidence type="ECO:0000313" key="5">
    <source>
        <dbReference type="EMBL" id="MDR7380217.1"/>
    </source>
</evidence>
<evidence type="ECO:0000259" key="4">
    <source>
        <dbReference type="PROSITE" id="PS50977"/>
    </source>
</evidence>
<dbReference type="Gene3D" id="1.10.357.10">
    <property type="entry name" value="Tetracycline Repressor, domain 2"/>
    <property type="match status" value="1"/>
</dbReference>
<keyword evidence="1 2" id="KW-0238">DNA-binding</keyword>
<gene>
    <name evidence="5" type="ORF">J2X19_004919</name>
</gene>
<feature type="DNA-binding region" description="H-T-H motif" evidence="2">
    <location>
        <begin position="59"/>
        <end position="78"/>
    </location>
</feature>
<evidence type="ECO:0000256" key="1">
    <source>
        <dbReference type="ARBA" id="ARBA00023125"/>
    </source>
</evidence>
<dbReference type="PRINTS" id="PR00455">
    <property type="entry name" value="HTHTETR"/>
</dbReference>
<sequence>MSSTAKSGRQPVASKKATASKTGKTAKPGVREQNAQATRDSILRAATKVFAKHGYDGGSVEKISTAAKSYDRMIYYYFGSKEGLYIEVLEGIYRRMNEAESRLALDVAQPLEALRAVIRFVLDYYRKHPEFITLLNTENLHKGKHIAKSLRAREYSSPAIAILGEIMQNGVAQKLFRDDLQTRDVYLLIASLGYFYLSNRYTLSAFLGDNLEAPDALAHWEGFVLDTVLRTVTR</sequence>
<dbReference type="InterPro" id="IPR001647">
    <property type="entry name" value="HTH_TetR"/>
</dbReference>
<feature type="compositionally biased region" description="Low complexity" evidence="3">
    <location>
        <begin position="13"/>
        <end position="27"/>
    </location>
</feature>
<keyword evidence="6" id="KW-1185">Reference proteome</keyword>
<dbReference type="SUPFAM" id="SSF46689">
    <property type="entry name" value="Homeodomain-like"/>
    <property type="match status" value="1"/>
</dbReference>
<reference evidence="5 6" key="1">
    <citation type="submission" date="2023-07" db="EMBL/GenBank/DDBJ databases">
        <title>Sorghum-associated microbial communities from plants grown in Nebraska, USA.</title>
        <authorList>
            <person name="Schachtman D."/>
        </authorList>
    </citation>
    <scope>NUCLEOTIDE SEQUENCE [LARGE SCALE GENOMIC DNA]</scope>
    <source>
        <strain evidence="5 6">BE313</strain>
    </source>
</reference>
<evidence type="ECO:0000256" key="2">
    <source>
        <dbReference type="PROSITE-ProRule" id="PRU00335"/>
    </source>
</evidence>
<comment type="caution">
    <text evidence="5">The sequence shown here is derived from an EMBL/GenBank/DDBJ whole genome shotgun (WGS) entry which is preliminary data.</text>
</comment>
<protein>
    <submittedName>
        <fullName evidence="5">AcrR family transcriptional regulator</fullName>
    </submittedName>
</protein>